<dbReference type="InterPro" id="IPR036237">
    <property type="entry name" value="Xyl_isomerase-like_sf"/>
</dbReference>
<keyword evidence="3 8" id="KW-0859">Xylose metabolism</keyword>
<dbReference type="EC" id="5.3.1.5" evidence="2 8"/>
<dbReference type="NCBIfam" id="NF003998">
    <property type="entry name" value="PRK05474.1"/>
    <property type="match status" value="1"/>
</dbReference>
<evidence type="ECO:0000256" key="3">
    <source>
        <dbReference type="ARBA" id="ARBA00022629"/>
    </source>
</evidence>
<dbReference type="InterPro" id="IPR013452">
    <property type="entry name" value="Xylose_isom_bac"/>
</dbReference>
<dbReference type="GO" id="GO:0046872">
    <property type="term" value="F:metal ion binding"/>
    <property type="evidence" value="ECO:0007669"/>
    <property type="project" value="UniProtKB-KW"/>
</dbReference>
<keyword evidence="4 8" id="KW-0479">Metal-binding</keyword>
<dbReference type="PRINTS" id="PR00688">
    <property type="entry name" value="XYLOSISMRASE"/>
</dbReference>
<dbReference type="AlphaFoldDB" id="A0A3P6DM80"/>
<dbReference type="NCBIfam" id="TIGR02630">
    <property type="entry name" value="xylose_isom_A"/>
    <property type="match status" value="1"/>
</dbReference>
<evidence type="ECO:0000256" key="5">
    <source>
        <dbReference type="ARBA" id="ARBA00023235"/>
    </source>
</evidence>
<feature type="chain" id="PRO_5018180849" description="Xylose isomerase" evidence="9">
    <location>
        <begin position="37"/>
        <end position="499"/>
    </location>
</feature>
<evidence type="ECO:0000256" key="2">
    <source>
        <dbReference type="ARBA" id="ARBA00011958"/>
    </source>
</evidence>
<comment type="catalytic activity">
    <reaction evidence="7 8">
        <text>alpha-D-xylose = alpha-D-xylulofuranose</text>
        <dbReference type="Rhea" id="RHEA:22816"/>
        <dbReference type="ChEBI" id="CHEBI:28518"/>
        <dbReference type="ChEBI" id="CHEBI:188998"/>
        <dbReference type="EC" id="5.3.1.5"/>
    </reaction>
</comment>
<dbReference type="Gene3D" id="3.20.20.150">
    <property type="entry name" value="Divalent-metal-dependent TIM barrel enzymes"/>
    <property type="match status" value="1"/>
</dbReference>
<proteinExistence type="inferred from homology"/>
<comment type="similarity">
    <text evidence="1 8">Belongs to the xylose isomerase family.</text>
</comment>
<keyword evidence="9" id="KW-0732">Signal</keyword>
<evidence type="ECO:0000256" key="4">
    <source>
        <dbReference type="ARBA" id="ARBA00022723"/>
    </source>
</evidence>
<accession>A0A3P6DM80</accession>
<evidence type="ECO:0000256" key="1">
    <source>
        <dbReference type="ARBA" id="ARBA00005765"/>
    </source>
</evidence>
<dbReference type="SUPFAM" id="SSF51658">
    <property type="entry name" value="Xylose isomerase-like"/>
    <property type="match status" value="1"/>
</dbReference>
<evidence type="ECO:0000256" key="6">
    <source>
        <dbReference type="ARBA" id="ARBA00023277"/>
    </source>
</evidence>
<keyword evidence="5 8" id="KW-0413">Isomerase</keyword>
<feature type="signal peptide" evidence="9">
    <location>
        <begin position="1"/>
        <end position="36"/>
    </location>
</feature>
<dbReference type="FunFam" id="3.20.20.150:FF:000002">
    <property type="entry name" value="Xylose isomerase"/>
    <property type="match status" value="1"/>
</dbReference>
<dbReference type="PROSITE" id="PS51415">
    <property type="entry name" value="XYLOSE_ISOMERASE"/>
    <property type="match status" value="1"/>
</dbReference>
<sequence length="499" mass="56159">MGFGVEGLFVWSKTMKKVCFFMFLLCLNAASFLVSAESQTCPADLGGKCSDSDEWQGEFFPGIPQIKYEVTIITCTTGPSSKNPLAYRWYNAEEEILGKKMKEWFRFSVAFWHTFRGTGGDPFGAATKYWPWEDGTNSVSMAKRRMRANFEFLKKLGVDWWCFHDRDIAPDGNTLEESNKNLDEVIELAKELQKGSKIRPLWGTAQLFLHPRYMHGGATSSEVGVYAYAAAQVKKAMEVTHYLGGENYVFWGGREGYQTLLNTDMERELDHMARFFESAVAYKKKIGFNGTLLIEPKPQEPTKHQYDWDAATAANFLRKYGLINEFKLNIECNHATLSGHTCHHELETARINGLLGNIDANTGDAQTGWDTDQFLTDAGEATMIMMSVIKNGGIAPGGFNFDAKLRRESTDVEDLFIAHISGMDTVARGLRNAAKILEDGRLSELVGKRYSSWDSELGKQIEEGKADFEYLEKKAKEFGEPKVPSAKQELAEMIFQSAM</sequence>
<evidence type="ECO:0000256" key="9">
    <source>
        <dbReference type="SAM" id="SignalP"/>
    </source>
</evidence>
<dbReference type="GO" id="GO:0009045">
    <property type="term" value="F:xylose isomerase activity"/>
    <property type="evidence" value="ECO:0007669"/>
    <property type="project" value="UniProtKB-EC"/>
</dbReference>
<dbReference type="HAMAP" id="MF_00455">
    <property type="entry name" value="Xylose_isom_A"/>
    <property type="match status" value="1"/>
</dbReference>
<dbReference type="InterPro" id="IPR001998">
    <property type="entry name" value="Xylose_isomerase"/>
</dbReference>
<gene>
    <name evidence="10" type="ORF">BOLC9T57806H</name>
</gene>
<evidence type="ECO:0000256" key="8">
    <source>
        <dbReference type="RuleBase" id="RU000609"/>
    </source>
</evidence>
<name>A0A3P6DM80_BRAOL</name>
<evidence type="ECO:0000313" key="10">
    <source>
        <dbReference type="EMBL" id="VDD32483.1"/>
    </source>
</evidence>
<organism evidence="10">
    <name type="scientific">Brassica oleracea</name>
    <name type="common">Wild cabbage</name>
    <dbReference type="NCBI Taxonomy" id="3712"/>
    <lineage>
        <taxon>Eukaryota</taxon>
        <taxon>Viridiplantae</taxon>
        <taxon>Streptophyta</taxon>
        <taxon>Embryophyta</taxon>
        <taxon>Tracheophyta</taxon>
        <taxon>Spermatophyta</taxon>
        <taxon>Magnoliopsida</taxon>
        <taxon>eudicotyledons</taxon>
        <taxon>Gunneridae</taxon>
        <taxon>Pentapetalae</taxon>
        <taxon>rosids</taxon>
        <taxon>malvids</taxon>
        <taxon>Brassicales</taxon>
        <taxon>Brassicaceae</taxon>
        <taxon>Brassiceae</taxon>
        <taxon>Brassica</taxon>
    </lineage>
</organism>
<dbReference type="PANTHER" id="PTHR48408">
    <property type="match status" value="1"/>
</dbReference>
<protein>
    <recommendedName>
        <fullName evidence="2 8">Xylose isomerase</fullName>
        <ecNumber evidence="2 8">5.3.1.5</ecNumber>
    </recommendedName>
</protein>
<dbReference type="PANTHER" id="PTHR48408:SF1">
    <property type="entry name" value="XYLOSE ISOMERASE"/>
    <property type="match status" value="1"/>
</dbReference>
<dbReference type="EMBL" id="LR031875">
    <property type="protein sequence ID" value="VDD32483.1"/>
    <property type="molecule type" value="Genomic_DNA"/>
</dbReference>
<evidence type="ECO:0000256" key="7">
    <source>
        <dbReference type="ARBA" id="ARBA00033659"/>
    </source>
</evidence>
<dbReference type="GO" id="GO:0042732">
    <property type="term" value="P:D-xylose metabolic process"/>
    <property type="evidence" value="ECO:0007669"/>
    <property type="project" value="UniProtKB-KW"/>
</dbReference>
<reference evidence="10" key="1">
    <citation type="submission" date="2018-11" db="EMBL/GenBank/DDBJ databases">
        <authorList>
            <consortium name="Genoscope - CEA"/>
            <person name="William W."/>
        </authorList>
    </citation>
    <scope>NUCLEOTIDE SEQUENCE</scope>
</reference>
<keyword evidence="6 8" id="KW-0119">Carbohydrate metabolism</keyword>